<proteinExistence type="predicted"/>
<sequence>MYLVLVAHVRPLASAWLLEIERQTREMINYSVFGAPLEISTVIQTGNHLITPPRRSNGFGPMAGRGDGGALPPLYTGTRLYNDPVYLNVANLDCGQVLSPLKSSISPSSLVLTLGRKPSFVLTHPSIVQKLNHAEHSQSSPCAFEWSAIKDLPPNRNKEGCGAVY</sequence>
<accession>A0A5K3F3M1</accession>
<evidence type="ECO:0000313" key="1">
    <source>
        <dbReference type="WBParaSite" id="MCU_005284-RA"/>
    </source>
</evidence>
<dbReference type="WBParaSite" id="MCU_005284-RA">
    <property type="protein sequence ID" value="MCU_005284-RA"/>
    <property type="gene ID" value="MCU_005284"/>
</dbReference>
<organism evidence="1">
    <name type="scientific">Mesocestoides corti</name>
    <name type="common">Flatworm</name>
    <dbReference type="NCBI Taxonomy" id="53468"/>
    <lineage>
        <taxon>Eukaryota</taxon>
        <taxon>Metazoa</taxon>
        <taxon>Spiralia</taxon>
        <taxon>Lophotrochozoa</taxon>
        <taxon>Platyhelminthes</taxon>
        <taxon>Cestoda</taxon>
        <taxon>Eucestoda</taxon>
        <taxon>Cyclophyllidea</taxon>
        <taxon>Mesocestoididae</taxon>
        <taxon>Mesocestoides</taxon>
    </lineage>
</organism>
<protein>
    <submittedName>
        <fullName evidence="1">Uncharacterized protein</fullName>
    </submittedName>
</protein>
<name>A0A5K3F3M1_MESCO</name>
<dbReference type="AlphaFoldDB" id="A0A5K3F3M1"/>
<reference evidence="1" key="1">
    <citation type="submission" date="2019-11" db="UniProtKB">
        <authorList>
            <consortium name="WormBaseParasite"/>
        </authorList>
    </citation>
    <scope>IDENTIFICATION</scope>
</reference>